<dbReference type="InterPro" id="IPR006043">
    <property type="entry name" value="NCS2"/>
</dbReference>
<evidence type="ECO:0000256" key="3">
    <source>
        <dbReference type="ARBA" id="ARBA00022448"/>
    </source>
</evidence>
<sequence>MNTELENQQSNTVDSLLPVPQLVAYGLQHVLAMYAGAVAVPIIIAQALHLPVEDLIRLINADLFTCGIATLIQTLGFWKIGGRIPMIQGVTFASVTPMIMIGAEHGITAIYGAIIVAGLITFLVAPFFSRLIRLFPPVVTGTIITIIGISLMPVAVNWMGGGNPKAENFASFTNLGLSFITFLIVVFVYRFGKGFFGNIAVLVGLFAGTAIAMAMGVTDFSAVGKSEWVSIIQPFYFGLPTFDVASIVSMCIVMLVVMVETTGDSIAIGEIVDKKIGKKELAAILRADGLSTLLGGILNSFPYTAFAQNVGLIAVTRVKSRFVVAASGVILVLLGLFPKLAAIVASVPNPVLGGAGLAMFGMIIASGIRSLGKVSFDNNYNLMLVAISVGVAMIPLASPTFYNHFPDWAKIVLKSGITFGSIMAICLNLLFNGLGKSESAEQDLETMGRR</sequence>
<feature type="transmembrane region" description="Helical" evidence="8">
    <location>
        <begin position="135"/>
        <end position="156"/>
    </location>
</feature>
<evidence type="ECO:0000256" key="4">
    <source>
        <dbReference type="ARBA" id="ARBA00022475"/>
    </source>
</evidence>
<comment type="subcellular location">
    <subcellularLocation>
        <location evidence="1">Cell membrane</location>
        <topology evidence="1">Multi-pass membrane protein</topology>
    </subcellularLocation>
</comment>
<feature type="transmembrane region" description="Helical" evidence="8">
    <location>
        <begin position="380"/>
        <end position="402"/>
    </location>
</feature>
<proteinExistence type="inferred from homology"/>
<accession>A0ABU3Z9D0</accession>
<dbReference type="Pfam" id="PF00860">
    <property type="entry name" value="Xan_ur_permease"/>
    <property type="match status" value="1"/>
</dbReference>
<evidence type="ECO:0000313" key="9">
    <source>
        <dbReference type="EMBL" id="MDV5088527.1"/>
    </source>
</evidence>
<feature type="transmembrane region" description="Helical" evidence="8">
    <location>
        <begin position="31"/>
        <end position="52"/>
    </location>
</feature>
<organism evidence="9 10">
    <name type="scientific">Veillonella absiana</name>
    <dbReference type="NCBI Taxonomy" id="3079305"/>
    <lineage>
        <taxon>Bacteria</taxon>
        <taxon>Bacillati</taxon>
        <taxon>Bacillota</taxon>
        <taxon>Negativicutes</taxon>
        <taxon>Veillonellales</taxon>
        <taxon>Veillonellaceae</taxon>
        <taxon>Veillonella</taxon>
    </lineage>
</organism>
<dbReference type="RefSeq" id="WP_317330024.1">
    <property type="nucleotide sequence ID" value="NZ_JAWJZA010000006.1"/>
</dbReference>
<keyword evidence="7 8" id="KW-0472">Membrane</keyword>
<feature type="transmembrane region" description="Helical" evidence="8">
    <location>
        <begin position="322"/>
        <end position="345"/>
    </location>
</feature>
<keyword evidence="5 8" id="KW-0812">Transmembrane</keyword>
<dbReference type="EMBL" id="JAWJZB010000007">
    <property type="protein sequence ID" value="MDV5088527.1"/>
    <property type="molecule type" value="Genomic_DNA"/>
</dbReference>
<feature type="transmembrane region" description="Helical" evidence="8">
    <location>
        <begin position="351"/>
        <end position="368"/>
    </location>
</feature>
<dbReference type="InterPro" id="IPR017588">
    <property type="entry name" value="UacT-like"/>
</dbReference>
<keyword evidence="3" id="KW-0813">Transport</keyword>
<reference evidence="9 10" key="1">
    <citation type="submission" date="2023-10" db="EMBL/GenBank/DDBJ databases">
        <title>Veillonella sp. nov., isolated from a pig farm feces dump.</title>
        <authorList>
            <person name="Chang Y.-H."/>
        </authorList>
    </citation>
    <scope>NUCLEOTIDE SEQUENCE [LARGE SCALE GENOMIC DNA]</scope>
    <source>
        <strain evidence="9 10">YH-vei2233</strain>
    </source>
</reference>
<evidence type="ECO:0000313" key="10">
    <source>
        <dbReference type="Proteomes" id="UP001272515"/>
    </source>
</evidence>
<dbReference type="PROSITE" id="PS01116">
    <property type="entry name" value="XANTH_URACIL_PERMASE"/>
    <property type="match status" value="1"/>
</dbReference>
<evidence type="ECO:0000256" key="5">
    <source>
        <dbReference type="ARBA" id="ARBA00022692"/>
    </source>
</evidence>
<keyword evidence="4" id="KW-1003">Cell membrane</keyword>
<evidence type="ECO:0000256" key="8">
    <source>
        <dbReference type="SAM" id="Phobius"/>
    </source>
</evidence>
<evidence type="ECO:0000256" key="2">
    <source>
        <dbReference type="ARBA" id="ARBA00008821"/>
    </source>
</evidence>
<keyword evidence="6 8" id="KW-1133">Transmembrane helix</keyword>
<keyword evidence="10" id="KW-1185">Reference proteome</keyword>
<dbReference type="PANTHER" id="PTHR42810">
    <property type="entry name" value="PURINE PERMEASE C1399.01C-RELATED"/>
    <property type="match status" value="1"/>
</dbReference>
<dbReference type="InterPro" id="IPR006042">
    <property type="entry name" value="Xan_ur_permease"/>
</dbReference>
<feature type="transmembrane region" description="Helical" evidence="8">
    <location>
        <begin position="408"/>
        <end position="431"/>
    </location>
</feature>
<evidence type="ECO:0000256" key="7">
    <source>
        <dbReference type="ARBA" id="ARBA00023136"/>
    </source>
</evidence>
<feature type="transmembrane region" description="Helical" evidence="8">
    <location>
        <begin position="109"/>
        <end position="128"/>
    </location>
</feature>
<comment type="caution">
    <text evidence="9">The sequence shown here is derived from an EMBL/GenBank/DDBJ whole genome shotgun (WGS) entry which is preliminary data.</text>
</comment>
<protein>
    <submittedName>
        <fullName evidence="9">Nucleobase:cation symporter-2 family protein</fullName>
    </submittedName>
</protein>
<name>A0ABU3Z9D0_9FIRM</name>
<comment type="similarity">
    <text evidence="2">Belongs to the nucleobase:cation symporter-2 (NCS2) (TC 2.A.40) family.</text>
</comment>
<dbReference type="NCBIfam" id="TIGR00801">
    <property type="entry name" value="ncs2"/>
    <property type="match status" value="1"/>
</dbReference>
<feature type="transmembrane region" description="Helical" evidence="8">
    <location>
        <begin position="168"/>
        <end position="188"/>
    </location>
</feature>
<feature type="transmembrane region" description="Helical" evidence="8">
    <location>
        <begin position="58"/>
        <end position="78"/>
    </location>
</feature>
<evidence type="ECO:0000256" key="6">
    <source>
        <dbReference type="ARBA" id="ARBA00022989"/>
    </source>
</evidence>
<dbReference type="Proteomes" id="UP001272515">
    <property type="component" value="Unassembled WGS sequence"/>
</dbReference>
<dbReference type="NCBIfam" id="TIGR03173">
    <property type="entry name" value="pbuX"/>
    <property type="match status" value="1"/>
</dbReference>
<evidence type="ECO:0000256" key="1">
    <source>
        <dbReference type="ARBA" id="ARBA00004651"/>
    </source>
</evidence>
<feature type="transmembrane region" description="Helical" evidence="8">
    <location>
        <begin position="235"/>
        <end position="259"/>
    </location>
</feature>
<dbReference type="NCBIfam" id="NF037981">
    <property type="entry name" value="NCS2_1"/>
    <property type="match status" value="1"/>
</dbReference>
<gene>
    <name evidence="9" type="ORF">RVY80_06695</name>
</gene>
<feature type="transmembrane region" description="Helical" evidence="8">
    <location>
        <begin position="195"/>
        <end position="215"/>
    </location>
</feature>
<dbReference type="PANTHER" id="PTHR42810:SF4">
    <property type="entry name" value="URIC ACID TRANSPORTER UACT"/>
    <property type="match status" value="1"/>
</dbReference>